<keyword evidence="5" id="KW-0539">Nucleus</keyword>
<comment type="subcellular location">
    <subcellularLocation>
        <location evidence="2">Chromosome</location>
        <location evidence="2">Centromere</location>
        <location evidence="2">Kinetochore</location>
    </subcellularLocation>
    <subcellularLocation>
        <location evidence="1">Nucleus</location>
    </subcellularLocation>
</comment>
<keyword evidence="4" id="KW-0995">Kinetochore</keyword>
<dbReference type="RefSeq" id="XP_009492901.1">
    <property type="nucleotide sequence ID" value="XM_009494626.1"/>
</dbReference>
<dbReference type="GeneID" id="20525468"/>
<keyword evidence="3" id="KW-0158">Chromosome</keyword>
<sequence length="72" mass="8024">MTAQRRCPRQGIKRVVKKAQPGLKLGANTDLLIYLNYIVFIRRLAAQAASEAQTSGLRKIDVDTLQNALEDL</sequence>
<dbReference type="PANTHER" id="PTHR34832:SF1">
    <property type="entry name" value="CENTROMERE PROTEIN W"/>
    <property type="match status" value="1"/>
</dbReference>
<dbReference type="PANTHER" id="PTHR34832">
    <property type="entry name" value="CENTROMERE PROTEIN W"/>
    <property type="match status" value="1"/>
</dbReference>
<dbReference type="GO" id="GO:0000278">
    <property type="term" value="P:mitotic cell cycle"/>
    <property type="evidence" value="ECO:0007669"/>
    <property type="project" value="InterPro"/>
</dbReference>
<dbReference type="GO" id="GO:0005654">
    <property type="term" value="C:nucleoplasm"/>
    <property type="evidence" value="ECO:0007669"/>
    <property type="project" value="TreeGrafter"/>
</dbReference>
<evidence type="ECO:0000256" key="4">
    <source>
        <dbReference type="ARBA" id="ARBA00022838"/>
    </source>
</evidence>
<dbReference type="EMBL" id="KB932201">
    <property type="protein sequence ID" value="KCV73200.1"/>
    <property type="molecule type" value="Genomic_DNA"/>
</dbReference>
<dbReference type="Proteomes" id="UP000030693">
    <property type="component" value="Unassembled WGS sequence"/>
</dbReference>
<evidence type="ECO:0000256" key="3">
    <source>
        <dbReference type="ARBA" id="ARBA00022454"/>
    </source>
</evidence>
<keyword evidence="6" id="KW-0137">Centromere</keyword>
<comment type="similarity">
    <text evidence="7">Belongs to the CENP-W/WIP1 family.</text>
</comment>
<gene>
    <name evidence="8" type="ORF">H696_00743</name>
</gene>
<evidence type="ECO:0000256" key="6">
    <source>
        <dbReference type="ARBA" id="ARBA00023328"/>
    </source>
</evidence>
<dbReference type="CDD" id="cd13732">
    <property type="entry name" value="HFD_CENP-W"/>
    <property type="match status" value="1"/>
</dbReference>
<protein>
    <recommendedName>
        <fullName evidence="10">Transcription factor CBF/NF-Y/archaeal histone domain-containing protein</fullName>
    </recommendedName>
</protein>
<dbReference type="InterPro" id="IPR028847">
    <property type="entry name" value="CENP-W"/>
</dbReference>
<evidence type="ECO:0000256" key="2">
    <source>
        <dbReference type="ARBA" id="ARBA00004629"/>
    </source>
</evidence>
<evidence type="ECO:0000313" key="8">
    <source>
        <dbReference type="EMBL" id="KCV73200.1"/>
    </source>
</evidence>
<dbReference type="GO" id="GO:0046982">
    <property type="term" value="F:protein heterodimerization activity"/>
    <property type="evidence" value="ECO:0007669"/>
    <property type="project" value="InterPro"/>
</dbReference>
<dbReference type="InterPro" id="IPR009072">
    <property type="entry name" value="Histone-fold"/>
</dbReference>
<dbReference type="InterPro" id="IPR052484">
    <property type="entry name" value="CENP-W/WIP1"/>
</dbReference>
<dbReference type="GO" id="GO:0003677">
    <property type="term" value="F:DNA binding"/>
    <property type="evidence" value="ECO:0007669"/>
    <property type="project" value="InterPro"/>
</dbReference>
<dbReference type="AlphaFoldDB" id="A0A058ZFN3"/>
<dbReference type="OrthoDB" id="2543597at2759"/>
<evidence type="ECO:0000256" key="7">
    <source>
        <dbReference type="ARBA" id="ARBA00038432"/>
    </source>
</evidence>
<keyword evidence="9" id="KW-1185">Reference proteome</keyword>
<dbReference type="GO" id="GO:0051382">
    <property type="term" value="P:kinetochore assembly"/>
    <property type="evidence" value="ECO:0007669"/>
    <property type="project" value="InterPro"/>
</dbReference>
<evidence type="ECO:0008006" key="10">
    <source>
        <dbReference type="Google" id="ProtNLM"/>
    </source>
</evidence>
<organism evidence="8">
    <name type="scientific">Fonticula alba</name>
    <name type="common">Slime mold</name>
    <dbReference type="NCBI Taxonomy" id="691883"/>
    <lineage>
        <taxon>Eukaryota</taxon>
        <taxon>Rotosphaerida</taxon>
        <taxon>Fonticulaceae</taxon>
        <taxon>Fonticula</taxon>
    </lineage>
</organism>
<dbReference type="Gene3D" id="1.10.20.10">
    <property type="entry name" value="Histone, subunit A"/>
    <property type="match status" value="1"/>
</dbReference>
<dbReference type="GO" id="GO:0007059">
    <property type="term" value="P:chromosome segregation"/>
    <property type="evidence" value="ECO:0007669"/>
    <property type="project" value="TreeGrafter"/>
</dbReference>
<proteinExistence type="inferred from homology"/>
<dbReference type="Pfam" id="PF15510">
    <property type="entry name" value="CENP-W"/>
    <property type="match status" value="1"/>
</dbReference>
<name>A0A058ZFN3_FONAL</name>
<evidence type="ECO:0000256" key="5">
    <source>
        <dbReference type="ARBA" id="ARBA00023242"/>
    </source>
</evidence>
<accession>A0A058ZFN3</accession>
<evidence type="ECO:0000256" key="1">
    <source>
        <dbReference type="ARBA" id="ARBA00004123"/>
    </source>
</evidence>
<dbReference type="SUPFAM" id="SSF47113">
    <property type="entry name" value="Histone-fold"/>
    <property type="match status" value="1"/>
</dbReference>
<evidence type="ECO:0000313" key="9">
    <source>
        <dbReference type="Proteomes" id="UP000030693"/>
    </source>
</evidence>
<reference evidence="8" key="1">
    <citation type="submission" date="2013-04" db="EMBL/GenBank/DDBJ databases">
        <title>The Genome Sequence of Fonticula alba ATCC 38817.</title>
        <authorList>
            <consortium name="The Broad Institute Genomics Platform"/>
            <person name="Russ C."/>
            <person name="Cuomo C."/>
            <person name="Burger G."/>
            <person name="Gray M.W."/>
            <person name="Holland P.W.H."/>
            <person name="King N."/>
            <person name="Lang F.B.F."/>
            <person name="Roger A.J."/>
            <person name="Ruiz-Trillo I."/>
            <person name="Brown M."/>
            <person name="Walker B."/>
            <person name="Young S."/>
            <person name="Zeng Q."/>
            <person name="Gargeya S."/>
            <person name="Fitzgerald M."/>
            <person name="Haas B."/>
            <person name="Abouelleil A."/>
            <person name="Allen A.W."/>
            <person name="Alvarado L."/>
            <person name="Arachchi H.M."/>
            <person name="Berlin A.M."/>
            <person name="Chapman S.B."/>
            <person name="Gainer-Dewar J."/>
            <person name="Goldberg J."/>
            <person name="Griggs A."/>
            <person name="Gujja S."/>
            <person name="Hansen M."/>
            <person name="Howarth C."/>
            <person name="Imamovic A."/>
            <person name="Ireland A."/>
            <person name="Larimer J."/>
            <person name="McCowan C."/>
            <person name="Murphy C."/>
            <person name="Pearson M."/>
            <person name="Poon T.W."/>
            <person name="Priest M."/>
            <person name="Roberts A."/>
            <person name="Saif S."/>
            <person name="Shea T."/>
            <person name="Sisk P."/>
            <person name="Sykes S."/>
            <person name="Wortman J."/>
            <person name="Nusbaum C."/>
            <person name="Birren B."/>
        </authorList>
    </citation>
    <scope>NUCLEOTIDE SEQUENCE [LARGE SCALE GENOMIC DNA]</scope>
    <source>
        <strain evidence="8">ATCC 38817</strain>
    </source>
</reference>
<dbReference type="GO" id="GO:0000776">
    <property type="term" value="C:kinetochore"/>
    <property type="evidence" value="ECO:0007669"/>
    <property type="project" value="UniProtKB-KW"/>
</dbReference>